<evidence type="ECO:0000313" key="2">
    <source>
        <dbReference type="Proteomes" id="UP000061382"/>
    </source>
</evidence>
<dbReference type="EMBL" id="CP012643">
    <property type="protein sequence ID" value="ALI99313.1"/>
    <property type="molecule type" value="Genomic_DNA"/>
</dbReference>
<dbReference type="PATRIC" id="fig|512763.3.peg.2289"/>
<protein>
    <submittedName>
        <fullName evidence="1">Uncharacterized protein</fullName>
    </submittedName>
</protein>
<gene>
    <name evidence="1" type="ORF">DC20_10400</name>
</gene>
<dbReference type="STRING" id="512763.DC20_10400"/>
<dbReference type="KEGG" id="rti:DC20_10400"/>
<dbReference type="AlphaFoldDB" id="A0A0P0C3H5"/>
<sequence>MATDVLFFFCIAINLETNLGKSLQNSGIFNSFQLSFTKSDLKHVKKMEQAASTYQRVKNCLYAA</sequence>
<keyword evidence="2" id="KW-1185">Reference proteome</keyword>
<organism evidence="1 2">
    <name type="scientific">Rufibacter tibetensis</name>
    <dbReference type="NCBI Taxonomy" id="512763"/>
    <lineage>
        <taxon>Bacteria</taxon>
        <taxon>Pseudomonadati</taxon>
        <taxon>Bacteroidota</taxon>
        <taxon>Cytophagia</taxon>
        <taxon>Cytophagales</taxon>
        <taxon>Hymenobacteraceae</taxon>
        <taxon>Rufibacter</taxon>
    </lineage>
</organism>
<reference evidence="1 2" key="1">
    <citation type="submission" date="2015-08" db="EMBL/GenBank/DDBJ databases">
        <title>Complete genome sequence of Rufibacter tibetensis strain 1351t, a radiation-resistant bacterium from tibet plateau.</title>
        <authorList>
            <person name="Dai J."/>
        </authorList>
    </citation>
    <scope>NUCLEOTIDE SEQUENCE [LARGE SCALE GENOMIC DNA]</scope>
    <source>
        <strain evidence="1 2">1351</strain>
    </source>
</reference>
<dbReference type="Proteomes" id="UP000061382">
    <property type="component" value="Chromosome"/>
</dbReference>
<evidence type="ECO:0000313" key="1">
    <source>
        <dbReference type="EMBL" id="ALI99313.1"/>
    </source>
</evidence>
<accession>A0A0P0C3H5</accession>
<name>A0A0P0C3H5_9BACT</name>
<proteinExistence type="predicted"/>